<keyword evidence="2" id="KW-1185">Reference proteome</keyword>
<evidence type="ECO:0000313" key="2">
    <source>
        <dbReference type="Proteomes" id="UP001500827"/>
    </source>
</evidence>
<name>A0ABP7L1E1_9SPHN</name>
<dbReference type="EMBL" id="BAABBM010000001">
    <property type="protein sequence ID" value="GAA3893155.1"/>
    <property type="molecule type" value="Genomic_DNA"/>
</dbReference>
<proteinExistence type="predicted"/>
<sequence>MTHGFKERYRLGLYSLLRQLYAVLKEDVAPRHYGERARVVNISMKDDPVFKSRFLNGLANLWHKWAIADDVQKQIRMLLRSASKGCNAKKWSLLLR</sequence>
<organism evidence="1 2">
    <name type="scientific">Sphingomonas limnosediminicola</name>
    <dbReference type="NCBI Taxonomy" id="940133"/>
    <lineage>
        <taxon>Bacteria</taxon>
        <taxon>Pseudomonadati</taxon>
        <taxon>Pseudomonadota</taxon>
        <taxon>Alphaproteobacteria</taxon>
        <taxon>Sphingomonadales</taxon>
        <taxon>Sphingomonadaceae</taxon>
        <taxon>Sphingomonas</taxon>
    </lineage>
</organism>
<evidence type="ECO:0000313" key="1">
    <source>
        <dbReference type="EMBL" id="GAA3893155.1"/>
    </source>
</evidence>
<accession>A0ABP7L1E1</accession>
<gene>
    <name evidence="1" type="ORF">GCM10022276_10430</name>
</gene>
<comment type="caution">
    <text evidence="1">The sequence shown here is derived from an EMBL/GenBank/DDBJ whole genome shotgun (WGS) entry which is preliminary data.</text>
</comment>
<reference evidence="2" key="1">
    <citation type="journal article" date="2019" name="Int. J. Syst. Evol. Microbiol.">
        <title>The Global Catalogue of Microorganisms (GCM) 10K type strain sequencing project: providing services to taxonomists for standard genome sequencing and annotation.</title>
        <authorList>
            <consortium name="The Broad Institute Genomics Platform"/>
            <consortium name="The Broad Institute Genome Sequencing Center for Infectious Disease"/>
            <person name="Wu L."/>
            <person name="Ma J."/>
        </authorList>
    </citation>
    <scope>NUCLEOTIDE SEQUENCE [LARGE SCALE GENOMIC DNA]</scope>
    <source>
        <strain evidence="2">JCM 17543</strain>
    </source>
</reference>
<protein>
    <submittedName>
        <fullName evidence="1">Uncharacterized protein</fullName>
    </submittedName>
</protein>
<dbReference type="Proteomes" id="UP001500827">
    <property type="component" value="Unassembled WGS sequence"/>
</dbReference>